<organism evidence="4 5">
    <name type="scientific">Vibrio renipiscarius</name>
    <dbReference type="NCBI Taxonomy" id="1461322"/>
    <lineage>
        <taxon>Bacteria</taxon>
        <taxon>Pseudomonadati</taxon>
        <taxon>Pseudomonadota</taxon>
        <taxon>Gammaproteobacteria</taxon>
        <taxon>Vibrionales</taxon>
        <taxon>Vibrionaceae</taxon>
        <taxon>Vibrio</taxon>
    </lineage>
</organism>
<comment type="caution">
    <text evidence="4">The sequence shown here is derived from an EMBL/GenBank/DDBJ whole genome shotgun (WGS) entry which is preliminary data.</text>
</comment>
<dbReference type="PROSITE" id="PS51186">
    <property type="entry name" value="GNAT"/>
    <property type="match status" value="1"/>
</dbReference>
<sequence>MTKIEFTMGDLDDQQQRQLSAGFESHSQAQDAPEYNKQRLSWTVQDEGGNLIAALTADLLWQWLYIDELWVDDRYRGTGMGKQLMAQAEAYAKEQQLSGLWLWTQSWQAPLFYQSLGFEEFTRFDDFPSGHSRIGLRKRVSECPHSA</sequence>
<dbReference type="PANTHER" id="PTHR43877">
    <property type="entry name" value="AMINOALKYLPHOSPHONATE N-ACETYLTRANSFERASE-RELATED-RELATED"/>
    <property type="match status" value="1"/>
</dbReference>
<dbReference type="RefSeq" id="WP_040992280.1">
    <property type="nucleotide sequence ID" value="NZ_JTKH01000024.1"/>
</dbReference>
<dbReference type="OrthoDB" id="9787920at2"/>
<accession>A0A0C2NVG5</accession>
<feature type="domain" description="N-acetyltransferase" evidence="3">
    <location>
        <begin position="1"/>
        <end position="141"/>
    </location>
</feature>
<evidence type="ECO:0000256" key="1">
    <source>
        <dbReference type="ARBA" id="ARBA00022679"/>
    </source>
</evidence>
<protein>
    <submittedName>
        <fullName evidence="4">Histone acetyltransferase</fullName>
    </submittedName>
</protein>
<dbReference type="Proteomes" id="UP000031672">
    <property type="component" value="Unassembled WGS sequence"/>
</dbReference>
<gene>
    <name evidence="4" type="ORF">OJ16_16200</name>
</gene>
<keyword evidence="1 4" id="KW-0808">Transferase</keyword>
<name>A0A0C2NVG5_9VIBR</name>
<keyword evidence="2" id="KW-0012">Acyltransferase</keyword>
<dbReference type="CDD" id="cd04301">
    <property type="entry name" value="NAT_SF"/>
    <property type="match status" value="1"/>
</dbReference>
<dbReference type="InterPro" id="IPR000182">
    <property type="entry name" value="GNAT_dom"/>
</dbReference>
<evidence type="ECO:0000256" key="2">
    <source>
        <dbReference type="ARBA" id="ARBA00023315"/>
    </source>
</evidence>
<dbReference type="GO" id="GO:0016747">
    <property type="term" value="F:acyltransferase activity, transferring groups other than amino-acyl groups"/>
    <property type="evidence" value="ECO:0007669"/>
    <property type="project" value="InterPro"/>
</dbReference>
<evidence type="ECO:0000313" key="4">
    <source>
        <dbReference type="EMBL" id="KII76340.1"/>
    </source>
</evidence>
<evidence type="ECO:0000259" key="3">
    <source>
        <dbReference type="PROSITE" id="PS51186"/>
    </source>
</evidence>
<dbReference type="SUPFAM" id="SSF55729">
    <property type="entry name" value="Acyl-CoA N-acyltransferases (Nat)"/>
    <property type="match status" value="1"/>
</dbReference>
<dbReference type="InterPro" id="IPR016181">
    <property type="entry name" value="Acyl_CoA_acyltransferase"/>
</dbReference>
<dbReference type="STRING" id="1461322.OJ16_16200"/>
<dbReference type="InterPro" id="IPR050832">
    <property type="entry name" value="Bact_Acetyltransf"/>
</dbReference>
<proteinExistence type="predicted"/>
<dbReference type="EMBL" id="JTKH01000024">
    <property type="protein sequence ID" value="KII76340.1"/>
    <property type="molecule type" value="Genomic_DNA"/>
</dbReference>
<dbReference type="Pfam" id="PF00583">
    <property type="entry name" value="Acetyltransf_1"/>
    <property type="match status" value="1"/>
</dbReference>
<keyword evidence="5" id="KW-1185">Reference proteome</keyword>
<evidence type="ECO:0000313" key="5">
    <source>
        <dbReference type="Proteomes" id="UP000031672"/>
    </source>
</evidence>
<accession>A0A0C2NIY8</accession>
<dbReference type="AlphaFoldDB" id="A0A0C2NVG5"/>
<reference evidence="4 5" key="1">
    <citation type="submission" date="2014-11" db="EMBL/GenBank/DDBJ databases">
        <title>Draft Genome Sequence of Vibrio piscirenalis strains CECT 8603T and CECT 8604, two marine Gammaproteobacterium isolated from cultured gilthead sea bream (Sparus aurata).</title>
        <authorList>
            <person name="Arahal D.R."/>
            <person name="Rodrigo-Torres L."/>
            <person name="Lucena T."/>
            <person name="Pujalte M.J."/>
        </authorList>
    </citation>
    <scope>NUCLEOTIDE SEQUENCE [LARGE SCALE GENOMIC DNA]</scope>
    <source>
        <strain evidence="4 5">DCR 1-4-2</strain>
    </source>
</reference>
<dbReference type="PANTHER" id="PTHR43877:SF2">
    <property type="entry name" value="AMINOALKYLPHOSPHONATE N-ACETYLTRANSFERASE-RELATED"/>
    <property type="match status" value="1"/>
</dbReference>
<dbReference type="Gene3D" id="3.40.630.30">
    <property type="match status" value="1"/>
</dbReference>